<organism evidence="2 3">
    <name type="scientific">Durusdinium trenchii</name>
    <dbReference type="NCBI Taxonomy" id="1381693"/>
    <lineage>
        <taxon>Eukaryota</taxon>
        <taxon>Sar</taxon>
        <taxon>Alveolata</taxon>
        <taxon>Dinophyceae</taxon>
        <taxon>Suessiales</taxon>
        <taxon>Symbiodiniaceae</taxon>
        <taxon>Durusdinium</taxon>
    </lineage>
</organism>
<name>A0ABP0PU53_9DINO</name>
<proteinExistence type="predicted"/>
<keyword evidence="1" id="KW-0812">Transmembrane</keyword>
<dbReference type="Proteomes" id="UP001642484">
    <property type="component" value="Unassembled WGS sequence"/>
</dbReference>
<feature type="transmembrane region" description="Helical" evidence="1">
    <location>
        <begin position="61"/>
        <end position="81"/>
    </location>
</feature>
<keyword evidence="1" id="KW-1133">Transmembrane helix</keyword>
<accession>A0ABP0PU53</accession>
<protein>
    <submittedName>
        <fullName evidence="2">Uncharacterized protein</fullName>
    </submittedName>
</protein>
<evidence type="ECO:0000313" key="3">
    <source>
        <dbReference type="Proteomes" id="UP001642484"/>
    </source>
</evidence>
<gene>
    <name evidence="2" type="ORF">CCMP2556_LOCUS38683</name>
</gene>
<evidence type="ECO:0000256" key="1">
    <source>
        <dbReference type="SAM" id="Phobius"/>
    </source>
</evidence>
<dbReference type="EMBL" id="CAXAMN010023572">
    <property type="protein sequence ID" value="CAK9078469.1"/>
    <property type="molecule type" value="Genomic_DNA"/>
</dbReference>
<keyword evidence="3" id="KW-1185">Reference proteome</keyword>
<sequence length="375" mass="41378">MSCRSVGGSLVFTDSLDGRHNSKDQRGAPGFRWEAVTWIGRRLGIGTDIGTASERSTRPGLALLLVLVVLLLPVMLLLTSLEAMRDSQMLSPDWIAQKAAAAEKDSENAGLAAAAAARQRAQEVFEIIEGKTAELMRTPLSFFGRLGQLMEDLAPRVLPEGDAIALGSRLQIGVRRLATGVVPALVPDVVGSFTSRDELLDGVLASCNVWLVVRLHPCRFLPSLSAFCSDGVNPYSLYCFWDYLCQRLTGQAEISAPHEMHGGILDRIYAIWNCTVMKETWLQFFAETSFLGGHVFQWVAAMQNLFENAFVGTVLLPSSGKRLWVSPTVGGRLNVMYLLRFSGWFIGEQWQQGYAHARDLDARGYWQALPRRPGM</sequence>
<keyword evidence="1" id="KW-0472">Membrane</keyword>
<reference evidence="2 3" key="1">
    <citation type="submission" date="2024-02" db="EMBL/GenBank/DDBJ databases">
        <authorList>
            <person name="Chen Y."/>
            <person name="Shah S."/>
            <person name="Dougan E. K."/>
            <person name="Thang M."/>
            <person name="Chan C."/>
        </authorList>
    </citation>
    <scope>NUCLEOTIDE SEQUENCE [LARGE SCALE GENOMIC DNA]</scope>
</reference>
<comment type="caution">
    <text evidence="2">The sequence shown here is derived from an EMBL/GenBank/DDBJ whole genome shotgun (WGS) entry which is preliminary data.</text>
</comment>
<evidence type="ECO:0000313" key="2">
    <source>
        <dbReference type="EMBL" id="CAK9078469.1"/>
    </source>
</evidence>